<dbReference type="RefSeq" id="WP_379901690.1">
    <property type="nucleotide sequence ID" value="NZ_JBHULM010000007.1"/>
</dbReference>
<feature type="domain" description="Secretion system C-terminal sorting" evidence="3">
    <location>
        <begin position="549"/>
        <end position="616"/>
    </location>
</feature>
<proteinExistence type="predicted"/>
<dbReference type="Pfam" id="PF18962">
    <property type="entry name" value="Por_Secre_tail"/>
    <property type="match status" value="1"/>
</dbReference>
<keyword evidence="6" id="KW-1185">Reference proteome</keyword>
<dbReference type="Gene3D" id="2.60.120.260">
    <property type="entry name" value="Galactose-binding domain-like"/>
    <property type="match status" value="1"/>
</dbReference>
<accession>A0ABW5JY72</accession>
<evidence type="ECO:0000256" key="2">
    <source>
        <dbReference type="SAM" id="SignalP"/>
    </source>
</evidence>
<keyword evidence="1 2" id="KW-0732">Signal</keyword>
<dbReference type="SUPFAM" id="SSF49785">
    <property type="entry name" value="Galactose-binding domain-like"/>
    <property type="match status" value="1"/>
</dbReference>
<name>A0ABW5JY72_9FLAO</name>
<feature type="signal peptide" evidence="2">
    <location>
        <begin position="1"/>
        <end position="18"/>
    </location>
</feature>
<dbReference type="InterPro" id="IPR055353">
    <property type="entry name" value="DUF7619"/>
</dbReference>
<dbReference type="NCBIfam" id="TIGR04183">
    <property type="entry name" value="Por_Secre_tail"/>
    <property type="match status" value="1"/>
</dbReference>
<reference evidence="6" key="1">
    <citation type="journal article" date="2019" name="Int. J. Syst. Evol. Microbiol.">
        <title>The Global Catalogue of Microorganisms (GCM) 10K type strain sequencing project: providing services to taxonomists for standard genome sequencing and annotation.</title>
        <authorList>
            <consortium name="The Broad Institute Genomics Platform"/>
            <consortium name="The Broad Institute Genome Sequencing Center for Infectious Disease"/>
            <person name="Wu L."/>
            <person name="Ma J."/>
        </authorList>
    </citation>
    <scope>NUCLEOTIDE SEQUENCE [LARGE SCALE GENOMIC DNA]</scope>
    <source>
        <strain evidence="6">KCTC 42808</strain>
    </source>
</reference>
<feature type="chain" id="PRO_5046715736" evidence="2">
    <location>
        <begin position="19"/>
        <end position="618"/>
    </location>
</feature>
<evidence type="ECO:0000313" key="6">
    <source>
        <dbReference type="Proteomes" id="UP001597467"/>
    </source>
</evidence>
<evidence type="ECO:0000313" key="5">
    <source>
        <dbReference type="EMBL" id="MFD2541706.1"/>
    </source>
</evidence>
<comment type="caution">
    <text evidence="5">The sequence shown here is derived from an EMBL/GenBank/DDBJ whole genome shotgun (WGS) entry which is preliminary data.</text>
</comment>
<protein>
    <submittedName>
        <fullName evidence="5">T9SS type A sorting domain-containing protein</fullName>
    </submittedName>
</protein>
<sequence length="618" mass="67398">MKKSLLLLALIISSVTQAQTVLIPNGGFDTDTSGWSVTGTDISIYADYGEMYFSISGIYTRDYVLSTPQFYLEAGKTYKLYTDYRNVSFDMMTGEVPLGGFWSSTLKDVGGTTIANVGLNTCQTGGYLDTCNSSNFSVATSGTYYVEFEGQYGPEQEFIVDNVGFQEIIANTFSGTVSLDVNNDGCATSTTTVENYPIQVNETNSNISFNVFTDANGAFEVETQNITGNFVTQTNHAVYDASPINYTNVVSGGVNSFPNQDFCITPNAVANDVLVNIIPTTQARPGFNTSYQIKYTNFGTTPLSGIVDLSYDNTSVSYLNASTVPNTTTVNSLSWNYLSLMPLETRTIDVHFNVFTPPTVNNGDVLAYTTSITPIAGDATPTNNSYTFNQITIGSYDPNDITILEGPLISESQADDYLTVIIRFQNTGTASAINITVENTLDAFFDWSTFQPIAASHNFHTVISNGNEVDFVFNGINLADSTTDELGSHGWIFYRIKPKNTFVVGDIISNTAAIYFDYNLPIITNTATTQIDATLSVNEITGNQSLFTVYPNPTKNKITVSVEEEAPYNIVSVNGQVVTQGQLQKGTNTLHTYNLANGLYFLQVRTKEGVSTKKIIKQ</sequence>
<feature type="domain" description="DUF7619" evidence="4">
    <location>
        <begin position="397"/>
        <end position="530"/>
    </location>
</feature>
<dbReference type="Pfam" id="PF24595">
    <property type="entry name" value="DUF7619"/>
    <property type="match status" value="1"/>
</dbReference>
<organism evidence="5 6">
    <name type="scientific">Lacinutrix gracilariae</name>
    <dbReference type="NCBI Taxonomy" id="1747198"/>
    <lineage>
        <taxon>Bacteria</taxon>
        <taxon>Pseudomonadati</taxon>
        <taxon>Bacteroidota</taxon>
        <taxon>Flavobacteriia</taxon>
        <taxon>Flavobacteriales</taxon>
        <taxon>Flavobacteriaceae</taxon>
        <taxon>Lacinutrix</taxon>
    </lineage>
</organism>
<dbReference type="Proteomes" id="UP001597467">
    <property type="component" value="Unassembled WGS sequence"/>
</dbReference>
<gene>
    <name evidence="5" type="ORF">ACFSSB_05180</name>
</gene>
<dbReference type="InterPro" id="IPR026444">
    <property type="entry name" value="Secre_tail"/>
</dbReference>
<evidence type="ECO:0000256" key="1">
    <source>
        <dbReference type="ARBA" id="ARBA00022729"/>
    </source>
</evidence>
<dbReference type="EMBL" id="JBHULM010000007">
    <property type="protein sequence ID" value="MFD2541706.1"/>
    <property type="molecule type" value="Genomic_DNA"/>
</dbReference>
<evidence type="ECO:0000259" key="4">
    <source>
        <dbReference type="Pfam" id="PF24595"/>
    </source>
</evidence>
<dbReference type="InterPro" id="IPR008979">
    <property type="entry name" value="Galactose-bd-like_sf"/>
</dbReference>
<evidence type="ECO:0000259" key="3">
    <source>
        <dbReference type="Pfam" id="PF18962"/>
    </source>
</evidence>